<dbReference type="RefSeq" id="WP_091991752.1">
    <property type="nucleotide sequence ID" value="NZ_FOLO01000092.1"/>
</dbReference>
<reference evidence="3 4" key="1">
    <citation type="submission" date="2016-10" db="EMBL/GenBank/DDBJ databases">
        <authorList>
            <person name="de Groot N.N."/>
        </authorList>
    </citation>
    <scope>NUCLEOTIDE SEQUENCE [LARGE SCALE GENOMIC DNA]</scope>
    <source>
        <strain evidence="3 4">DSM 6059</strain>
    </source>
</reference>
<name>A0A1I1UN93_9GAMM</name>
<evidence type="ECO:0000313" key="4">
    <source>
        <dbReference type="Proteomes" id="UP000198862"/>
    </source>
</evidence>
<dbReference type="OrthoDB" id="9790784at2"/>
<feature type="domain" description="Peptidase C-terminal archaeal/bacterial" evidence="2">
    <location>
        <begin position="216"/>
        <end position="283"/>
    </location>
</feature>
<feature type="signal peptide" evidence="1">
    <location>
        <begin position="1"/>
        <end position="24"/>
    </location>
</feature>
<proteinExistence type="predicted"/>
<dbReference type="Proteomes" id="UP000198862">
    <property type="component" value="Unassembled WGS sequence"/>
</dbReference>
<dbReference type="InterPro" id="IPR007280">
    <property type="entry name" value="Peptidase_C_arc/bac"/>
</dbReference>
<organism evidence="3 4">
    <name type="scientific">Pseudoalteromonas denitrificans DSM 6059</name>
    <dbReference type="NCBI Taxonomy" id="1123010"/>
    <lineage>
        <taxon>Bacteria</taxon>
        <taxon>Pseudomonadati</taxon>
        <taxon>Pseudomonadota</taxon>
        <taxon>Gammaproteobacteria</taxon>
        <taxon>Alteromonadales</taxon>
        <taxon>Pseudoalteromonadaceae</taxon>
        <taxon>Pseudoalteromonas</taxon>
    </lineage>
</organism>
<keyword evidence="4" id="KW-1185">Reference proteome</keyword>
<keyword evidence="1" id="KW-0732">Signal</keyword>
<dbReference type="Pfam" id="PF04151">
    <property type="entry name" value="PPC"/>
    <property type="match status" value="1"/>
</dbReference>
<accession>A0A1I1UN93</accession>
<dbReference type="Gene3D" id="2.60.120.380">
    <property type="match status" value="1"/>
</dbReference>
<dbReference type="EMBL" id="FOLO01000092">
    <property type="protein sequence ID" value="SFD72045.1"/>
    <property type="molecule type" value="Genomic_DNA"/>
</dbReference>
<gene>
    <name evidence="3" type="ORF">SAMN02745724_05283</name>
</gene>
<evidence type="ECO:0000256" key="1">
    <source>
        <dbReference type="SAM" id="SignalP"/>
    </source>
</evidence>
<sequence length="297" mass="32902">MFKIKKLATTLIGLFCSAAFMANANEYVNENISTEYNNDEVSITGPMNVSTYQSLAGRDQRRCMGGAIIFPKRYLDYALSQNIITRGAYNWGINEGFYPVIDRNDRVGAVCAFDAFPPLSIEYNNDEVSINAIMDLSVFKAKAGKDTQRCIAGIGKTRANQELDYALSKNIITSRAYDWGLSNGFYPVIDRNDRVAAVCAFDEFPPLSGDTGSEQHFKLYVPSGQNSLKISILGNNGDADLYIKHGNRAQQNSYDCASEDVGSNDSCQINNPVSGTWHILVYGYHTFSDVKLISKFD</sequence>
<dbReference type="STRING" id="1123010.SAMN02745724_05283"/>
<evidence type="ECO:0000259" key="2">
    <source>
        <dbReference type="Pfam" id="PF04151"/>
    </source>
</evidence>
<evidence type="ECO:0000313" key="3">
    <source>
        <dbReference type="EMBL" id="SFD72045.1"/>
    </source>
</evidence>
<dbReference type="AlphaFoldDB" id="A0A1I1UN93"/>
<protein>
    <submittedName>
        <fullName evidence="3">Pre-peptidase C-terminal domain-containing protein</fullName>
    </submittedName>
</protein>
<feature type="chain" id="PRO_5011761551" evidence="1">
    <location>
        <begin position="25"/>
        <end position="297"/>
    </location>
</feature>